<proteinExistence type="predicted"/>
<dbReference type="PROSITE" id="PS51257">
    <property type="entry name" value="PROKAR_LIPOPROTEIN"/>
    <property type="match status" value="1"/>
</dbReference>
<evidence type="ECO:0000313" key="2">
    <source>
        <dbReference type="EMBL" id="SEK52946.1"/>
    </source>
</evidence>
<accession>A0A1H7HRG4</accession>
<dbReference type="RefSeq" id="WP_074865174.1">
    <property type="nucleotide sequence ID" value="NZ_FOAS01000003.1"/>
</dbReference>
<feature type="chain" id="PRO_5010194548" description="Lipoprotein" evidence="1">
    <location>
        <begin position="25"/>
        <end position="268"/>
    </location>
</feature>
<keyword evidence="3" id="KW-1185">Reference proteome</keyword>
<dbReference type="AlphaFoldDB" id="A0A1H7HRG4"/>
<evidence type="ECO:0008006" key="4">
    <source>
        <dbReference type="Google" id="ProtNLM"/>
    </source>
</evidence>
<keyword evidence="1" id="KW-0732">Signal</keyword>
<organism evidence="2 3">
    <name type="scientific">Atopomonas hussainii</name>
    <dbReference type="NCBI Taxonomy" id="1429083"/>
    <lineage>
        <taxon>Bacteria</taxon>
        <taxon>Pseudomonadati</taxon>
        <taxon>Pseudomonadota</taxon>
        <taxon>Gammaproteobacteria</taxon>
        <taxon>Pseudomonadales</taxon>
        <taxon>Pseudomonadaceae</taxon>
        <taxon>Atopomonas</taxon>
    </lineage>
</organism>
<dbReference type="Proteomes" id="UP000185766">
    <property type="component" value="Unassembled WGS sequence"/>
</dbReference>
<reference evidence="2 3" key="1">
    <citation type="submission" date="2016-10" db="EMBL/GenBank/DDBJ databases">
        <authorList>
            <person name="de Groot N.N."/>
        </authorList>
    </citation>
    <scope>NUCLEOTIDE SEQUENCE [LARGE SCALE GENOMIC DNA]</scope>
    <source>
        <strain evidence="2 3">JCM 19513</strain>
    </source>
</reference>
<dbReference type="EMBL" id="FOAS01000003">
    <property type="protein sequence ID" value="SEK52946.1"/>
    <property type="molecule type" value="Genomic_DNA"/>
</dbReference>
<evidence type="ECO:0000313" key="3">
    <source>
        <dbReference type="Proteomes" id="UP000185766"/>
    </source>
</evidence>
<name>A0A1H7HRG4_9GAMM</name>
<evidence type="ECO:0000256" key="1">
    <source>
        <dbReference type="SAM" id="SignalP"/>
    </source>
</evidence>
<gene>
    <name evidence="2" type="ORF">SAMN05216214_10371</name>
</gene>
<sequence>MTRSKTRITGLLLILLALGGCTSAKIHNASESFSRDLNIDEQQVQRAIITAINDRQWQVQSVKPNLIQAELTVRNRHHAEVDIPYSNTGFSINYRSSWGLNQSGEKIHRSYNKWVNNLRNNILKELDLSAGHAYADNLGIVKQGAETPEYFSIQEAITRATDAGQLDGSVRFFMEGEQLPASLHLRDSVTAHRKTNSSNKTSEEACLWAAQTALIALQNKAKSLGANAVTGIVSYYARDVYKSKDKFQCHSGLVVASVALRGTITNIE</sequence>
<feature type="signal peptide" evidence="1">
    <location>
        <begin position="1"/>
        <end position="24"/>
    </location>
</feature>
<protein>
    <recommendedName>
        <fullName evidence="4">Lipoprotein</fullName>
    </recommendedName>
</protein>